<dbReference type="SUPFAM" id="SSF52038">
    <property type="entry name" value="Barstar-related"/>
    <property type="match status" value="1"/>
</dbReference>
<dbReference type="EMBL" id="JACSRA010000012">
    <property type="protein sequence ID" value="MBD7911554.1"/>
    <property type="molecule type" value="Genomic_DNA"/>
</dbReference>
<feature type="domain" description="Barstar (barnase inhibitor)" evidence="2">
    <location>
        <begin position="2"/>
        <end position="85"/>
    </location>
</feature>
<evidence type="ECO:0000259" key="2">
    <source>
        <dbReference type="Pfam" id="PF01337"/>
    </source>
</evidence>
<dbReference type="InterPro" id="IPR035905">
    <property type="entry name" value="Barstar-like_sf"/>
</dbReference>
<accession>A0ABR8PTQ7</accession>
<protein>
    <submittedName>
        <fullName evidence="3">Barstar family protein</fullName>
    </submittedName>
</protein>
<evidence type="ECO:0000313" key="3">
    <source>
        <dbReference type="EMBL" id="MBD7911554.1"/>
    </source>
</evidence>
<reference evidence="3 4" key="1">
    <citation type="submission" date="2020-08" db="EMBL/GenBank/DDBJ databases">
        <title>A Genomic Blueprint of the Chicken Gut Microbiome.</title>
        <authorList>
            <person name="Gilroy R."/>
            <person name="Ravi A."/>
            <person name="Getino M."/>
            <person name="Pursley I."/>
            <person name="Horton D.L."/>
            <person name="Alikhan N.-F."/>
            <person name="Baker D."/>
            <person name="Gharbi K."/>
            <person name="Hall N."/>
            <person name="Watson M."/>
            <person name="Adriaenssens E.M."/>
            <person name="Foster-Nyarko E."/>
            <person name="Jarju S."/>
            <person name="Secka A."/>
            <person name="Antonio M."/>
            <person name="Oren A."/>
            <person name="Chaudhuri R."/>
            <person name="La Ragione R.M."/>
            <person name="Hildebrand F."/>
            <person name="Pallen M.J."/>
        </authorList>
    </citation>
    <scope>NUCLEOTIDE SEQUENCE [LARGE SCALE GENOMIC DNA]</scope>
    <source>
        <strain evidence="3 4">Sa3CVN1</strain>
    </source>
</reference>
<dbReference type="RefSeq" id="WP_143315181.1">
    <property type="nucleotide sequence ID" value="NZ_JACSRA010000012.1"/>
</dbReference>
<dbReference type="Pfam" id="PF01337">
    <property type="entry name" value="Barstar"/>
    <property type="match status" value="1"/>
</dbReference>
<keyword evidence="4" id="KW-1185">Reference proteome</keyword>
<gene>
    <name evidence="3" type="ORF">H9661_09315</name>
</gene>
<dbReference type="Gene3D" id="3.30.370.10">
    <property type="entry name" value="Barstar-like"/>
    <property type="match status" value="1"/>
</dbReference>
<organism evidence="3 4">
    <name type="scientific">Clostridium cibarium</name>
    <dbReference type="NCBI Taxonomy" id="2762247"/>
    <lineage>
        <taxon>Bacteria</taxon>
        <taxon>Bacillati</taxon>
        <taxon>Bacillota</taxon>
        <taxon>Clostridia</taxon>
        <taxon>Eubacteriales</taxon>
        <taxon>Clostridiaceae</taxon>
        <taxon>Clostridium</taxon>
    </lineage>
</organism>
<dbReference type="CDD" id="cd05142">
    <property type="entry name" value="Barstar"/>
    <property type="match status" value="1"/>
</dbReference>
<comment type="caution">
    <text evidence="3">The sequence shown here is derived from an EMBL/GenBank/DDBJ whole genome shotgun (WGS) entry which is preliminary data.</text>
</comment>
<sequence length="91" mass="10634">MNEIILDGREFTSKKELHEILKSKLKLPDYYGNNLDALWDCLTTDVELPMTIEWINFSNSKELLGEYAEQTKKVFMDASDFLEEDLNITIN</sequence>
<evidence type="ECO:0000256" key="1">
    <source>
        <dbReference type="ARBA" id="ARBA00006845"/>
    </source>
</evidence>
<proteinExistence type="inferred from homology"/>
<comment type="similarity">
    <text evidence="1">Belongs to the barstar family.</text>
</comment>
<evidence type="ECO:0000313" key="4">
    <source>
        <dbReference type="Proteomes" id="UP000627781"/>
    </source>
</evidence>
<dbReference type="Proteomes" id="UP000627781">
    <property type="component" value="Unassembled WGS sequence"/>
</dbReference>
<name>A0ABR8PTQ7_9CLOT</name>
<dbReference type="InterPro" id="IPR000468">
    <property type="entry name" value="Barstar"/>
</dbReference>